<dbReference type="PROSITE" id="PS51464">
    <property type="entry name" value="SIS"/>
    <property type="match status" value="1"/>
</dbReference>
<keyword evidence="5" id="KW-0238">DNA-binding</keyword>
<dbReference type="InterPro" id="IPR009057">
    <property type="entry name" value="Homeodomain-like_sf"/>
</dbReference>
<keyword evidence="2 10" id="KW-0808">Transferase</keyword>
<organism evidence="14 15">
    <name type="scientific">Undibacterium piscinae</name>
    <dbReference type="NCBI Taxonomy" id="2495591"/>
    <lineage>
        <taxon>Bacteria</taxon>
        <taxon>Pseudomonadati</taxon>
        <taxon>Pseudomonadota</taxon>
        <taxon>Betaproteobacteria</taxon>
        <taxon>Burkholderiales</taxon>
        <taxon>Oxalobacteraceae</taxon>
        <taxon>Undibacterium</taxon>
    </lineage>
</organism>
<keyword evidence="3 10" id="KW-0418">Kinase</keyword>
<dbReference type="CDD" id="cd24008">
    <property type="entry name" value="ASKHA_NBD_GLK"/>
    <property type="match status" value="1"/>
</dbReference>
<dbReference type="NCBIfam" id="TIGR00749">
    <property type="entry name" value="glk"/>
    <property type="match status" value="1"/>
</dbReference>
<feature type="domain" description="HTH rpiR-type" evidence="12">
    <location>
        <begin position="329"/>
        <end position="405"/>
    </location>
</feature>
<dbReference type="AlphaFoldDB" id="A0A6M4A382"/>
<keyword evidence="8" id="KW-0511">Multifunctional enzyme</keyword>
<keyword evidence="4" id="KW-0805">Transcription regulation</keyword>
<evidence type="ECO:0000256" key="10">
    <source>
        <dbReference type="HAMAP-Rule" id="MF_00524"/>
    </source>
</evidence>
<evidence type="ECO:0000313" key="14">
    <source>
        <dbReference type="EMBL" id="QJQ05665.1"/>
    </source>
</evidence>
<dbReference type="SUPFAM" id="SSF53067">
    <property type="entry name" value="Actin-like ATPase domain"/>
    <property type="match status" value="1"/>
</dbReference>
<keyword evidence="15" id="KW-1185">Reference proteome</keyword>
<evidence type="ECO:0000256" key="2">
    <source>
        <dbReference type="ARBA" id="ARBA00022679"/>
    </source>
</evidence>
<dbReference type="InterPro" id="IPR036388">
    <property type="entry name" value="WH-like_DNA-bd_sf"/>
</dbReference>
<dbReference type="CDD" id="cd05013">
    <property type="entry name" value="SIS_RpiR"/>
    <property type="match status" value="1"/>
</dbReference>
<dbReference type="InterPro" id="IPR001347">
    <property type="entry name" value="SIS_dom"/>
</dbReference>
<dbReference type="Gene3D" id="1.10.10.10">
    <property type="entry name" value="Winged helix-like DNA-binding domain superfamily/Winged helix DNA-binding domain"/>
    <property type="match status" value="1"/>
</dbReference>
<dbReference type="Gene3D" id="3.40.367.20">
    <property type="match status" value="1"/>
</dbReference>
<dbReference type="InterPro" id="IPR050201">
    <property type="entry name" value="Bacterial_glucokinase"/>
</dbReference>
<dbReference type="InterPro" id="IPR003836">
    <property type="entry name" value="Glucokinase"/>
</dbReference>
<evidence type="ECO:0000256" key="11">
    <source>
        <dbReference type="SAM" id="MobiDB-lite"/>
    </source>
</evidence>
<dbReference type="PANTHER" id="PTHR47690:SF1">
    <property type="entry name" value="GLUCOKINASE"/>
    <property type="match status" value="1"/>
</dbReference>
<evidence type="ECO:0000259" key="13">
    <source>
        <dbReference type="PROSITE" id="PS51464"/>
    </source>
</evidence>
<dbReference type="KEGG" id="upi:EJG51_007175"/>
<evidence type="ECO:0000313" key="15">
    <source>
        <dbReference type="Proteomes" id="UP000274350"/>
    </source>
</evidence>
<dbReference type="Proteomes" id="UP000274350">
    <property type="component" value="Chromosome"/>
</dbReference>
<dbReference type="GO" id="GO:0004340">
    <property type="term" value="F:glucokinase activity"/>
    <property type="evidence" value="ECO:0007669"/>
    <property type="project" value="UniProtKB-UniRule"/>
</dbReference>
<dbReference type="NCBIfam" id="NF001416">
    <property type="entry name" value="PRK00292.1-3"/>
    <property type="match status" value="1"/>
</dbReference>
<dbReference type="GO" id="GO:0005524">
    <property type="term" value="F:ATP binding"/>
    <property type="evidence" value="ECO:0007669"/>
    <property type="project" value="UniProtKB-UniRule"/>
</dbReference>
<feature type="region of interest" description="Disordered" evidence="11">
    <location>
        <begin position="595"/>
        <end position="624"/>
    </location>
</feature>
<dbReference type="PROSITE" id="PS51071">
    <property type="entry name" value="HTH_RPIR"/>
    <property type="match status" value="1"/>
</dbReference>
<evidence type="ECO:0000256" key="4">
    <source>
        <dbReference type="ARBA" id="ARBA00023015"/>
    </source>
</evidence>
<dbReference type="Gene3D" id="3.30.420.40">
    <property type="match status" value="1"/>
</dbReference>
<dbReference type="OrthoDB" id="257751at2"/>
<dbReference type="SUPFAM" id="SSF46689">
    <property type="entry name" value="Homeodomain-like"/>
    <property type="match status" value="1"/>
</dbReference>
<dbReference type="EC" id="2.7.1.2" evidence="10"/>
<dbReference type="HAMAP" id="MF_00524">
    <property type="entry name" value="Glucokinase"/>
    <property type="match status" value="1"/>
</dbReference>
<feature type="domain" description="SIS" evidence="13">
    <location>
        <begin position="449"/>
        <end position="588"/>
    </location>
</feature>
<name>A0A6M4A382_9BURK</name>
<evidence type="ECO:0000256" key="5">
    <source>
        <dbReference type="ARBA" id="ARBA00023125"/>
    </source>
</evidence>
<dbReference type="SUPFAM" id="SSF53697">
    <property type="entry name" value="SIS domain"/>
    <property type="match status" value="1"/>
</dbReference>
<evidence type="ECO:0000256" key="3">
    <source>
        <dbReference type="ARBA" id="ARBA00022777"/>
    </source>
</evidence>
<sequence>MVSFDSPRLIADIGGTYARFALETEKGNFERIVSLRCADYPDFQSAVSAYLSIVAPLHIEHAAVAIANPVDGDRVSMTNYHWQFSIEQTRLQLGFDTLLIVNDFTALAMAVPRLDAAEMCQVGGGDTSKKSVIGLLGPGSGLGVSGLIPMADGWISLGSEGGHSSFSPCNERELAVLQYAWKSYEHVSFERLLSGSGLELIYRALADYAGVASQDLAAPEITQRGLDGTDPVCVETLEVFCSLLGTAAANLAVTLGALGGIYIGGGIVPRLGSYFAASPFRARFEDKGRFSSYLAAIPTYVITAEHATFIGVSAILEAQLRTITTTPGSAILGQIRRARSELSRAELRVAEYVLAHPRAALNDPIAEISKAAQVSQPTVIRFCRSLGCEGLSDFKLRLASGLTGTVPVTHTQVTHDDSMLELGAKVLGNTASAILQVRSQLNREMIDRAIALLLQANRVEFFAVGHYGVVAQDAQYKFLRFGVSSGAYTDPRLQLLAAGVLKPRDVAVIISSAGRMAELLEVADKARERGAYVIAITASQSPLARKADATLIVDHVEDISTHLPMISRILHLLVIDILAVGVAMQRNPAGAHLLGGEADERLDEPHLARSKSETKKEARNAAPGVSLSAPLARLTSHSR</sequence>
<feature type="binding site" evidence="10">
    <location>
        <begin position="11"/>
        <end position="16"/>
    </location>
    <ligand>
        <name>ATP</name>
        <dbReference type="ChEBI" id="CHEBI:30616"/>
    </ligand>
</feature>
<accession>A0A6M4A382</accession>
<dbReference type="PANTHER" id="PTHR47690">
    <property type="entry name" value="GLUCOKINASE"/>
    <property type="match status" value="1"/>
</dbReference>
<keyword evidence="10" id="KW-0547">Nucleotide-binding</keyword>
<gene>
    <name evidence="10" type="primary">glk</name>
    <name evidence="14" type="ORF">EJG51_007175</name>
</gene>
<dbReference type="Pfam" id="PF01418">
    <property type="entry name" value="HTH_6"/>
    <property type="match status" value="1"/>
</dbReference>
<dbReference type="GO" id="GO:0003700">
    <property type="term" value="F:DNA-binding transcription factor activity"/>
    <property type="evidence" value="ECO:0007669"/>
    <property type="project" value="InterPro"/>
</dbReference>
<dbReference type="InterPro" id="IPR035472">
    <property type="entry name" value="RpiR-like_SIS"/>
</dbReference>
<evidence type="ECO:0000259" key="12">
    <source>
        <dbReference type="PROSITE" id="PS51071"/>
    </source>
</evidence>
<feature type="compositionally biased region" description="Basic and acidic residues" evidence="11">
    <location>
        <begin position="603"/>
        <end position="619"/>
    </location>
</feature>
<reference evidence="14 15" key="1">
    <citation type="journal article" date="2019" name="Int. J. Syst. Evol. Microbiol.">
        <title>Undibacterium piscinae sp. nov., isolated from Korean shiner intestine.</title>
        <authorList>
            <person name="Lee S.Y."/>
            <person name="Kang W."/>
            <person name="Kim P.S."/>
            <person name="Kim H.S."/>
            <person name="Sung H."/>
            <person name="Shin N.R."/>
            <person name="Whon T.W."/>
            <person name="Yun J.H."/>
            <person name="Lee J.Y."/>
            <person name="Lee J.Y."/>
            <person name="Jung M.J."/>
            <person name="Jeong Y.S."/>
            <person name="Tak E.J."/>
            <person name="Han J.E."/>
            <person name="Hyun D.W."/>
            <person name="Kang M.S."/>
            <person name="Lee K.E."/>
            <person name="Lee B.H."/>
            <person name="Bae J.W."/>
        </authorList>
    </citation>
    <scope>NUCLEOTIDE SEQUENCE [LARGE SCALE GENOMIC DNA]</scope>
    <source>
        <strain evidence="14 15">S11R28</strain>
    </source>
</reference>
<dbReference type="Pfam" id="PF01380">
    <property type="entry name" value="SIS"/>
    <property type="match status" value="1"/>
</dbReference>
<dbReference type="GO" id="GO:0005536">
    <property type="term" value="F:D-glucose binding"/>
    <property type="evidence" value="ECO:0007669"/>
    <property type="project" value="InterPro"/>
</dbReference>
<evidence type="ECO:0000256" key="9">
    <source>
        <dbReference type="ARBA" id="ARBA00049060"/>
    </source>
</evidence>
<evidence type="ECO:0000256" key="1">
    <source>
        <dbReference type="ARBA" id="ARBA00007693"/>
    </source>
</evidence>
<comment type="similarity">
    <text evidence="1">In the N-terminal section; belongs to the bacterial glucokinase family.</text>
</comment>
<dbReference type="GO" id="GO:0005829">
    <property type="term" value="C:cytosol"/>
    <property type="evidence" value="ECO:0007669"/>
    <property type="project" value="TreeGrafter"/>
</dbReference>
<dbReference type="Gene3D" id="3.40.50.10490">
    <property type="entry name" value="Glucose-6-phosphate isomerase like protein, domain 1"/>
    <property type="match status" value="1"/>
</dbReference>
<dbReference type="EMBL" id="CP051152">
    <property type="protein sequence ID" value="QJQ05665.1"/>
    <property type="molecule type" value="Genomic_DNA"/>
</dbReference>
<dbReference type="InterPro" id="IPR043129">
    <property type="entry name" value="ATPase_NBD"/>
</dbReference>
<keyword evidence="6 10" id="KW-0324">Glycolysis</keyword>
<keyword evidence="7" id="KW-0804">Transcription</keyword>
<protein>
    <recommendedName>
        <fullName evidence="10">Glucokinase</fullName>
        <ecNumber evidence="10">2.7.1.2</ecNumber>
    </recommendedName>
    <alternativeName>
        <fullName evidence="10">Glucose kinase</fullName>
    </alternativeName>
</protein>
<comment type="similarity">
    <text evidence="10">Belongs to the bacterial glucokinase family.</text>
</comment>
<dbReference type="GO" id="GO:0003677">
    <property type="term" value="F:DNA binding"/>
    <property type="evidence" value="ECO:0007669"/>
    <property type="project" value="UniProtKB-KW"/>
</dbReference>
<dbReference type="Pfam" id="PF02685">
    <property type="entry name" value="Glucokinase"/>
    <property type="match status" value="1"/>
</dbReference>
<keyword evidence="10" id="KW-0067">ATP-binding</keyword>
<dbReference type="InterPro" id="IPR000281">
    <property type="entry name" value="HTH_RpiR"/>
</dbReference>
<proteinExistence type="inferred from homology"/>
<evidence type="ECO:0000256" key="6">
    <source>
        <dbReference type="ARBA" id="ARBA00023152"/>
    </source>
</evidence>
<dbReference type="GO" id="GO:0006096">
    <property type="term" value="P:glycolytic process"/>
    <property type="evidence" value="ECO:0007669"/>
    <property type="project" value="UniProtKB-UniRule"/>
</dbReference>
<keyword evidence="10" id="KW-0963">Cytoplasm</keyword>
<evidence type="ECO:0000256" key="8">
    <source>
        <dbReference type="ARBA" id="ARBA00023268"/>
    </source>
</evidence>
<dbReference type="InterPro" id="IPR046348">
    <property type="entry name" value="SIS_dom_sf"/>
</dbReference>
<evidence type="ECO:0000256" key="7">
    <source>
        <dbReference type="ARBA" id="ARBA00023163"/>
    </source>
</evidence>
<comment type="catalytic activity">
    <reaction evidence="9 10">
        <text>D-glucose + ATP = D-glucose 6-phosphate + ADP + H(+)</text>
        <dbReference type="Rhea" id="RHEA:17825"/>
        <dbReference type="ChEBI" id="CHEBI:4167"/>
        <dbReference type="ChEBI" id="CHEBI:15378"/>
        <dbReference type="ChEBI" id="CHEBI:30616"/>
        <dbReference type="ChEBI" id="CHEBI:61548"/>
        <dbReference type="ChEBI" id="CHEBI:456216"/>
        <dbReference type="EC" id="2.7.1.2"/>
    </reaction>
</comment>
<comment type="subcellular location">
    <subcellularLocation>
        <location evidence="10">Cytoplasm</location>
    </subcellularLocation>
</comment>